<dbReference type="EMBL" id="VSSQ01006507">
    <property type="protein sequence ID" value="MPM32935.1"/>
    <property type="molecule type" value="Genomic_DNA"/>
</dbReference>
<dbReference type="PANTHER" id="PTHR33295">
    <property type="entry name" value="ATPASE"/>
    <property type="match status" value="1"/>
</dbReference>
<dbReference type="InterPro" id="IPR027417">
    <property type="entry name" value="P-loop_NTPase"/>
</dbReference>
<sequence length="409" mass="47369">MSKFPTVLHSRDTYIERIKPFMQTPIVKVMIGHRRVGKSYILYQLIDEIRNNEHDANIIYINKEDIDYVDIISSKDLHDYIASRLMSKRKNYIFIDEIQEIEDFKVAIRSLALNDSNDIYITGSNSEMFSSDLANELGGRYVEFKIYSLSYAEFLDFHKLNNDDESLEKYIRFGGLPYLIHLPMCEEVVMEYIRSVYSTIVLRDVVARNNIRNTAFLEQLIRFLADNIGSLFSSKSISDFLKSQNIRMSPTLVSEYADSLASAFVVHRLGRYDIVGKRLFERGEKYFFENMGIRNVVAGYKPQDRAKRLENIVCNHLLYCGYEIAVGTLSSEEIDFVCTRAGETLYVQVAVELSKPETITREFGNLLKIKDNYPKIVVSGERSFENTYEGIEHIYIRDFLTSSVTPKIV</sequence>
<dbReference type="InterPro" id="IPR025420">
    <property type="entry name" value="DUF4143"/>
</dbReference>
<evidence type="ECO:0000259" key="1">
    <source>
        <dbReference type="Pfam" id="PF13173"/>
    </source>
</evidence>
<gene>
    <name evidence="3" type="ORF">SDC9_79502</name>
</gene>
<reference evidence="3" key="1">
    <citation type="submission" date="2019-08" db="EMBL/GenBank/DDBJ databases">
        <authorList>
            <person name="Kucharzyk K."/>
            <person name="Murdoch R.W."/>
            <person name="Higgins S."/>
            <person name="Loffler F."/>
        </authorList>
    </citation>
    <scope>NUCLEOTIDE SEQUENCE</scope>
</reference>
<organism evidence="3">
    <name type="scientific">bioreactor metagenome</name>
    <dbReference type="NCBI Taxonomy" id="1076179"/>
    <lineage>
        <taxon>unclassified sequences</taxon>
        <taxon>metagenomes</taxon>
        <taxon>ecological metagenomes</taxon>
    </lineage>
</organism>
<feature type="domain" description="DUF4143" evidence="2">
    <location>
        <begin position="203"/>
        <end position="349"/>
    </location>
</feature>
<accession>A0A644YWF1</accession>
<dbReference type="Gene3D" id="3.40.50.300">
    <property type="entry name" value="P-loop containing nucleotide triphosphate hydrolases"/>
    <property type="match status" value="1"/>
</dbReference>
<protein>
    <submittedName>
        <fullName evidence="3">Uncharacterized protein</fullName>
    </submittedName>
</protein>
<dbReference type="PANTHER" id="PTHR33295:SF20">
    <property type="entry name" value="ATPASE"/>
    <property type="match status" value="1"/>
</dbReference>
<dbReference type="InterPro" id="IPR041682">
    <property type="entry name" value="AAA_14"/>
</dbReference>
<feature type="domain" description="AAA" evidence="1">
    <location>
        <begin position="27"/>
        <end position="155"/>
    </location>
</feature>
<dbReference type="SUPFAM" id="SSF52540">
    <property type="entry name" value="P-loop containing nucleoside triphosphate hydrolases"/>
    <property type="match status" value="1"/>
</dbReference>
<comment type="caution">
    <text evidence="3">The sequence shown here is derived from an EMBL/GenBank/DDBJ whole genome shotgun (WGS) entry which is preliminary data.</text>
</comment>
<dbReference type="AlphaFoldDB" id="A0A644YWF1"/>
<name>A0A644YWF1_9ZZZZ</name>
<dbReference type="Pfam" id="PF13173">
    <property type="entry name" value="AAA_14"/>
    <property type="match status" value="1"/>
</dbReference>
<evidence type="ECO:0000313" key="3">
    <source>
        <dbReference type="EMBL" id="MPM32935.1"/>
    </source>
</evidence>
<evidence type="ECO:0000259" key="2">
    <source>
        <dbReference type="Pfam" id="PF13635"/>
    </source>
</evidence>
<dbReference type="Pfam" id="PF13635">
    <property type="entry name" value="DUF4143"/>
    <property type="match status" value="1"/>
</dbReference>
<proteinExistence type="predicted"/>